<sequence>MSAPYIPQDVQAVASVVRALDGARKDKKRGGFSIKKTTFDVKGSPDGIQVDSWRLQDWDYKRRDLPTYARGLFTTKTRRNEPEIAVRGYDKFFNVNEVHETKWENIFIRTQGPYELTLKENGCIIFIAGLEDDTLIVCSKHSTGDRDDIQVSHASAGEKRLEQQLAAVGKTKADLARELRKRNVTAVAELCDDEFEEHILAYGPDKAGLYLHGINLNLPEFATYPSRFVQEFADDWAFRKTGLITMDDIHQVKAFLEEVAETGAHDGRDVEGFVIRCKMSHDPSTHPYRDWFFKYKFEEPYLMYRQWRECTKALIAGKQPKFKKHTKITEEYLLYARRRLAADPKLGKQYNNNHGIIALRDDFLKFKNIKGADAANMGELDPLIMTEVTRDVILCPIATIGCGKTTLAMGLSHLFGWGHVQNDNISGKGRPPRFTKMVLDELKDHPAVIADRNNAQRHERKQIITDVKLQHSTAKLVCLNFKHDEESIDEIRRITQERIIARGDNHQTIHAASDREKFIGVMEGFINRFEACNPHARPDDGFDAVIDLDPTAGSRQNLETVVTQLHKLFPNLVNEMPTAEAFDAAIGFALGYKPEFRHDIPDRGKKSYQQQQQPKAQKPKKMEYMSIDIPTQQVNNTLEQAFKATPPSTSRLYTQLKQTRRVQPKFHVTLLHKAASKEYPELWQRYLALQKEAEAAGNPEGKVVFDDRIMAIVVRLADQDDQWQCANRVAHITVGTRDDSVKPKESNDLLARWLEVGSSPETKIGEVVFEEKPTLKGTVRPVLSKF</sequence>
<dbReference type="PANTHER" id="PTHR32004">
    <property type="entry name" value="TRNA LIGASE"/>
    <property type="match status" value="1"/>
</dbReference>
<comment type="catalytic activity">
    <reaction evidence="1">
        <text>ATP + (ribonucleotide)n-3'-hydroxyl + 5'-phospho-(ribonucleotide)m = (ribonucleotide)n+m + AMP + diphosphate.</text>
        <dbReference type="EC" id="6.5.1.3"/>
    </reaction>
</comment>
<dbReference type="FunFam" id="3.40.50.300:FF:001690">
    <property type="entry name" value="tRNA ligase"/>
    <property type="match status" value="1"/>
</dbReference>
<dbReference type="EMBL" id="PVQB02000064">
    <property type="protein sequence ID" value="KAF4344110.1"/>
    <property type="molecule type" value="Genomic_DNA"/>
</dbReference>
<protein>
    <recommendedName>
        <fullName evidence="1">tRNA ligase</fullName>
        <ecNumber evidence="1">6.5.1.3</ecNumber>
    </recommendedName>
</protein>
<feature type="compositionally biased region" description="Low complexity" evidence="3">
    <location>
        <begin position="607"/>
        <end position="616"/>
    </location>
</feature>
<keyword evidence="1 7" id="KW-0436">Ligase</keyword>
<proteinExistence type="inferred from homology"/>
<comment type="similarity">
    <text evidence="1">Belongs to the TRL1 family.</text>
</comment>
<dbReference type="GO" id="GO:0051730">
    <property type="term" value="F:GTP-dependent polyribonucleotide 5'-hydroxyl-kinase activity"/>
    <property type="evidence" value="ECO:0007669"/>
    <property type="project" value="InterPro"/>
</dbReference>
<evidence type="ECO:0000259" key="5">
    <source>
        <dbReference type="Pfam" id="PF08303"/>
    </source>
</evidence>
<dbReference type="Pfam" id="PF09511">
    <property type="entry name" value="RNA_lig_T4_1"/>
    <property type="match status" value="1"/>
</dbReference>
<dbReference type="PANTHER" id="PTHR32004:SF1">
    <property type="entry name" value="TRNA LIGASE"/>
    <property type="match status" value="1"/>
</dbReference>
<dbReference type="PIRSF" id="PIRSF019634">
    <property type="entry name" value="tRNA_lig_yeast"/>
    <property type="match status" value="1"/>
</dbReference>
<dbReference type="OrthoDB" id="276239at2759"/>
<feature type="domain" description="tRNA ligase phosphodiesterase" evidence="4">
    <location>
        <begin position="553"/>
        <end position="783"/>
    </location>
</feature>
<dbReference type="GO" id="GO:0003972">
    <property type="term" value="F:RNA ligase (ATP) activity"/>
    <property type="evidence" value="ECO:0007669"/>
    <property type="project" value="UniProtKB-UniRule"/>
</dbReference>
<dbReference type="InterPro" id="IPR015966">
    <property type="entry name" value="tRNA_lig_kin_fungi"/>
</dbReference>
<feature type="domain" description="tRNA ligase kinase" evidence="5">
    <location>
        <begin position="393"/>
        <end position="550"/>
    </location>
</feature>
<dbReference type="GO" id="GO:0008081">
    <property type="term" value="F:phosphoric diester hydrolase activity"/>
    <property type="evidence" value="ECO:0007669"/>
    <property type="project" value="InterPro"/>
</dbReference>
<dbReference type="Gene3D" id="3.40.50.300">
    <property type="entry name" value="P-loop containing nucleotide triphosphate hydrolases"/>
    <property type="match status" value="1"/>
</dbReference>
<dbReference type="GO" id="GO:0006388">
    <property type="term" value="P:tRNA splicing, via endonucleolytic cleavage and ligation"/>
    <property type="evidence" value="ECO:0007669"/>
    <property type="project" value="UniProtKB-UniRule"/>
</dbReference>
<dbReference type="InterPro" id="IPR027417">
    <property type="entry name" value="P-loop_NTPase"/>
</dbReference>
<dbReference type="Pfam" id="PF08302">
    <property type="entry name" value="tRNA_lig_CPD"/>
    <property type="match status" value="1"/>
</dbReference>
<gene>
    <name evidence="7" type="ORF">FBEOM_1899</name>
</gene>
<feature type="domain" description="T4 RNA ligase 1-like N-terminal" evidence="6">
    <location>
        <begin position="68"/>
        <end position="302"/>
    </location>
</feature>
<evidence type="ECO:0000256" key="3">
    <source>
        <dbReference type="SAM" id="MobiDB-lite"/>
    </source>
</evidence>
<evidence type="ECO:0000313" key="8">
    <source>
        <dbReference type="Proteomes" id="UP000730481"/>
    </source>
</evidence>
<evidence type="ECO:0000313" key="7">
    <source>
        <dbReference type="EMBL" id="KAF4344110.1"/>
    </source>
</evidence>
<dbReference type="GO" id="GO:0005634">
    <property type="term" value="C:nucleus"/>
    <property type="evidence" value="ECO:0007669"/>
    <property type="project" value="TreeGrafter"/>
</dbReference>
<comment type="caution">
    <text evidence="7">The sequence shown here is derived from an EMBL/GenBank/DDBJ whole genome shotgun (WGS) entry which is preliminary data.</text>
</comment>
<reference evidence="7" key="2">
    <citation type="submission" date="2020-02" db="EMBL/GenBank/DDBJ databases">
        <title>Identification and distribution of gene clusters putatively required for synthesis of sphingolipid metabolism inhibitors in phylogenetically diverse species of the filamentous fungus Fusarium.</title>
        <authorList>
            <person name="Kim H.-S."/>
            <person name="Busman M."/>
            <person name="Brown D.W."/>
            <person name="Divon H."/>
            <person name="Uhlig S."/>
            <person name="Proctor R.H."/>
        </authorList>
    </citation>
    <scope>NUCLEOTIDE SEQUENCE</scope>
    <source>
        <strain evidence="7">NRRL 25174</strain>
    </source>
</reference>
<feature type="active site" description="N6-AMP-lysine intermediate" evidence="2">
    <location>
        <position position="119"/>
    </location>
</feature>
<evidence type="ECO:0000259" key="6">
    <source>
        <dbReference type="Pfam" id="PF09511"/>
    </source>
</evidence>
<dbReference type="EC" id="6.5.1.3" evidence="1"/>
<dbReference type="AlphaFoldDB" id="A0A9P5E2C2"/>
<evidence type="ECO:0000259" key="4">
    <source>
        <dbReference type="Pfam" id="PF08302"/>
    </source>
</evidence>
<dbReference type="Proteomes" id="UP000730481">
    <property type="component" value="Unassembled WGS sequence"/>
</dbReference>
<dbReference type="InterPro" id="IPR019039">
    <property type="entry name" value="T4-Rnl1-like_N"/>
</dbReference>
<accession>A0A9P5E2C2</accession>
<name>A0A9P5E2C2_9HYPO</name>
<organism evidence="7 8">
    <name type="scientific">Fusarium beomiforme</name>
    <dbReference type="NCBI Taxonomy" id="44412"/>
    <lineage>
        <taxon>Eukaryota</taxon>
        <taxon>Fungi</taxon>
        <taxon>Dikarya</taxon>
        <taxon>Ascomycota</taxon>
        <taxon>Pezizomycotina</taxon>
        <taxon>Sordariomycetes</taxon>
        <taxon>Hypocreomycetidae</taxon>
        <taxon>Hypocreales</taxon>
        <taxon>Nectriaceae</taxon>
        <taxon>Fusarium</taxon>
        <taxon>Fusarium burgessii species complex</taxon>
    </lineage>
</organism>
<evidence type="ECO:0000256" key="2">
    <source>
        <dbReference type="PIRSR" id="PIRSR019634-50"/>
    </source>
</evidence>
<keyword evidence="1" id="KW-0819">tRNA processing</keyword>
<dbReference type="InterPro" id="IPR015965">
    <property type="entry name" value="tRNA_lig_PDEase"/>
</dbReference>
<keyword evidence="8" id="KW-1185">Reference proteome</keyword>
<dbReference type="GO" id="GO:0005524">
    <property type="term" value="F:ATP binding"/>
    <property type="evidence" value="ECO:0007669"/>
    <property type="project" value="UniProtKB-UniRule"/>
</dbReference>
<dbReference type="Pfam" id="PF08303">
    <property type="entry name" value="tRNA_lig_kinase"/>
    <property type="match status" value="1"/>
</dbReference>
<dbReference type="InterPro" id="IPR012387">
    <property type="entry name" value="Trl1_fun"/>
</dbReference>
<feature type="region of interest" description="Disordered" evidence="3">
    <location>
        <begin position="599"/>
        <end position="621"/>
    </location>
</feature>
<reference evidence="7" key="1">
    <citation type="journal article" date="2017" name="Mycologia">
        <title>Fusarium algeriense, sp. nov., a novel toxigenic crown rot pathogen of durum wheat from Algeria is nested in the Fusarium burgessii species complex.</title>
        <authorList>
            <person name="Laraba I."/>
            <person name="Keddad A."/>
            <person name="Boureghda H."/>
            <person name="Abdallah N."/>
            <person name="Vaughan M.M."/>
            <person name="Proctor R.H."/>
            <person name="Busman M."/>
            <person name="O'Donnell K."/>
        </authorList>
    </citation>
    <scope>NUCLEOTIDE SEQUENCE</scope>
    <source>
        <strain evidence="7">NRRL 25174</strain>
    </source>
</reference>
<evidence type="ECO:0000256" key="1">
    <source>
        <dbReference type="PIRNR" id="PIRNR019634"/>
    </source>
</evidence>